<keyword evidence="2" id="KW-1185">Reference proteome</keyword>
<accession>A0A846H0Y2</accession>
<gene>
    <name evidence="1" type="ORF">PI95_000820</name>
</gene>
<dbReference type="EMBL" id="JTCM02000001">
    <property type="protein sequence ID" value="NEU71155.1"/>
    <property type="molecule type" value="Genomic_DNA"/>
</dbReference>
<comment type="caution">
    <text evidence="1">The sequence shown here is derived from an EMBL/GenBank/DDBJ whole genome shotgun (WGS) entry which is preliminary data.</text>
</comment>
<organism evidence="1 2">
    <name type="scientific">Hassallia byssoidea VB512170</name>
    <dbReference type="NCBI Taxonomy" id="1304833"/>
    <lineage>
        <taxon>Bacteria</taxon>
        <taxon>Bacillati</taxon>
        <taxon>Cyanobacteriota</taxon>
        <taxon>Cyanophyceae</taxon>
        <taxon>Nostocales</taxon>
        <taxon>Tolypothrichaceae</taxon>
        <taxon>Hassallia</taxon>
    </lineage>
</organism>
<name>A0A846H0Y2_9CYAN</name>
<evidence type="ECO:0000313" key="2">
    <source>
        <dbReference type="Proteomes" id="UP000031549"/>
    </source>
</evidence>
<dbReference type="AlphaFoldDB" id="A0A846H0Y2"/>
<evidence type="ECO:0000313" key="1">
    <source>
        <dbReference type="EMBL" id="NEU71155.1"/>
    </source>
</evidence>
<proteinExistence type="predicted"/>
<dbReference type="RefSeq" id="WP_039752977.1">
    <property type="nucleotide sequence ID" value="NZ_JTCM02000001.1"/>
</dbReference>
<reference evidence="1 2" key="1">
    <citation type="journal article" date="2015" name="Genome Announc.">
        <title>Draft Genome Sequence of Cyanobacterium Hassallia byssoidea Strain VB512170, Isolated from Monuments in India.</title>
        <authorList>
            <person name="Singh D."/>
            <person name="Chandrababunaidu M.M."/>
            <person name="Panda A."/>
            <person name="Sen D."/>
            <person name="Bhattacharyya S."/>
            <person name="Adhikary S.P."/>
            <person name="Tripathy S."/>
        </authorList>
    </citation>
    <scope>NUCLEOTIDE SEQUENCE [LARGE SCALE GENOMIC DNA]</scope>
    <source>
        <strain evidence="1 2">VB512170</strain>
    </source>
</reference>
<sequence length="144" mass="16520">MPNQRQSNGNQQVDRFSEALATARNMQQDWLNYGIDFVHLYVEDVHGDWLERWGEESTLDTIKEFLVSNDDVAVRVRQILGERSLFDIAVNLEECLSLSEENDKLYAVINLLAGSENNYDAREIDDIELLNLANSLLSKLAEIM</sequence>
<protein>
    <submittedName>
        <fullName evidence="1">Uncharacterized protein</fullName>
    </submittedName>
</protein>
<dbReference type="Proteomes" id="UP000031549">
    <property type="component" value="Unassembled WGS sequence"/>
</dbReference>